<comment type="caution">
    <text evidence="1">The sequence shown here is derived from an EMBL/GenBank/DDBJ whole genome shotgun (WGS) entry which is preliminary data.</text>
</comment>
<sequence>MIVTAHDPRYFIPPPKPPCSQGLESFTFQPPTLDGSIPFPELYDWQYYHSPDHPVFVFDNPSTSGPDDIRVYRWKTVVPIIHRTGRHILSLFNLTLPLNPERLPVIAVLAAADTFTYLTVNLSILRTGATLFPISPRNSAPAIAHLLQTTGVTAILVSSEPSLNRLVSAAFNIIRNSGALPPSVAQMPAFDEMFLAHSAMRIGTEEFLPPLGWRQRDRAGLIVHSSGSTEWPKPVYWSYHGLTLMAAFPYYFEQDFCGLRCSFHCVPMFHGLGMIAALWSMSCGMVITSFRPQTPATLPTPPIVLEGFSKTGRHSLTVPKAWSQSPRSVKELRRLKALYYGGGPLAKSVGDYLSAEKVQFMLRGLPAFPSLRILIFVVERAHTDWEYFTIAPYIQQHLVSDGSGAYELIVTPNPRHLPAVLNTCVAGAYSYVSNDLLVPHPTLEGYWKFHGRVDDQIIHSTGEKTDRVSIEAVMMRDPRIRAAVMFGQGKFNAGVIIDPTPEFQFDCHDRQKFAEFRNLIWDSVNRANECAPQHSRIFKEMILVSKKDKPFLFSPKGAPLRKAVIADYEAEIEELYRTVEDTTLSGFDSPTTWSLGASRVYVRTIVLGVMMTTLGDDDDLFAHGCDSLQATWIRKIIINGLRSCTRVNTRNISNVFVYENPTINALGEFVANLVSPKEMAQTIRSEVEQMLHLVGKYSSDFPEHTPSTALNKRGGDVILITGTTGSIGASTLAELLESPEVEKVYALNRPHRKGLSLFTRQKLALTSQGLKGDLVLSEKLVMLEGDLGRSCLGLEESVQREMRDSLTHIMHIAWRVDFNLTLLSFETYIADLRRLIDFALSCRLLEPPRFLFVSSVAAVSRLEDPLPIPEHAVPAAAAVGSGYGESKWVAEALLTEATARTPLHAVIVRSGQVSGGLNGYWNSSDWFPSMIQSASTVKCLPVTSSERTVSFVPLDVAAKAIADMRDSPTQILHLVHPSPVPWNSVIRPTADILSVPLVYYRDWVSRLERIDDDDDSSESPNALRLLDFFQKANLDGSSESPSVSSEIMGLPRLSMKRSIEYLPRLSEMRGIVGEVGKWLKYWNMS</sequence>
<dbReference type="EMBL" id="MU118574">
    <property type="protein sequence ID" value="KAF9642258.1"/>
    <property type="molecule type" value="Genomic_DNA"/>
</dbReference>
<keyword evidence="2" id="KW-1185">Reference proteome</keyword>
<reference evidence="1" key="1">
    <citation type="submission" date="2019-10" db="EMBL/GenBank/DDBJ databases">
        <authorList>
            <consortium name="DOE Joint Genome Institute"/>
            <person name="Kuo A."/>
            <person name="Miyauchi S."/>
            <person name="Kiss E."/>
            <person name="Drula E."/>
            <person name="Kohler A."/>
            <person name="Sanchez-Garcia M."/>
            <person name="Andreopoulos B."/>
            <person name="Barry K.W."/>
            <person name="Bonito G."/>
            <person name="Buee M."/>
            <person name="Carver A."/>
            <person name="Chen C."/>
            <person name="Cichocki N."/>
            <person name="Clum A."/>
            <person name="Culley D."/>
            <person name="Crous P.W."/>
            <person name="Fauchery L."/>
            <person name="Girlanda M."/>
            <person name="Hayes R."/>
            <person name="Keri Z."/>
            <person name="Labutti K."/>
            <person name="Lipzen A."/>
            <person name="Lombard V."/>
            <person name="Magnuson J."/>
            <person name="Maillard F."/>
            <person name="Morin E."/>
            <person name="Murat C."/>
            <person name="Nolan M."/>
            <person name="Ohm R."/>
            <person name="Pangilinan J."/>
            <person name="Pereira M."/>
            <person name="Perotto S."/>
            <person name="Peter M."/>
            <person name="Riley R."/>
            <person name="Sitrit Y."/>
            <person name="Stielow B."/>
            <person name="Szollosi G."/>
            <person name="Zifcakova L."/>
            <person name="Stursova M."/>
            <person name="Spatafora J.W."/>
            <person name="Tedersoo L."/>
            <person name="Vaario L.-M."/>
            <person name="Yamada A."/>
            <person name="Yan M."/>
            <person name="Wang P."/>
            <person name="Xu J."/>
            <person name="Bruns T."/>
            <person name="Baldrian P."/>
            <person name="Vilgalys R."/>
            <person name="Henrissat B."/>
            <person name="Grigoriev I.V."/>
            <person name="Hibbett D."/>
            <person name="Nagy L.G."/>
            <person name="Martin F.M."/>
        </authorList>
    </citation>
    <scope>NUCLEOTIDE SEQUENCE</scope>
    <source>
        <strain evidence="1">P2</strain>
    </source>
</reference>
<proteinExistence type="predicted"/>
<name>A0ACB6YYI4_THEGA</name>
<reference evidence="1" key="2">
    <citation type="journal article" date="2020" name="Nat. Commun.">
        <title>Large-scale genome sequencing of mycorrhizal fungi provides insights into the early evolution of symbiotic traits.</title>
        <authorList>
            <person name="Miyauchi S."/>
            <person name="Kiss E."/>
            <person name="Kuo A."/>
            <person name="Drula E."/>
            <person name="Kohler A."/>
            <person name="Sanchez-Garcia M."/>
            <person name="Morin E."/>
            <person name="Andreopoulos B."/>
            <person name="Barry K.W."/>
            <person name="Bonito G."/>
            <person name="Buee M."/>
            <person name="Carver A."/>
            <person name="Chen C."/>
            <person name="Cichocki N."/>
            <person name="Clum A."/>
            <person name="Culley D."/>
            <person name="Crous P.W."/>
            <person name="Fauchery L."/>
            <person name="Girlanda M."/>
            <person name="Hayes R.D."/>
            <person name="Keri Z."/>
            <person name="LaButti K."/>
            <person name="Lipzen A."/>
            <person name="Lombard V."/>
            <person name="Magnuson J."/>
            <person name="Maillard F."/>
            <person name="Murat C."/>
            <person name="Nolan M."/>
            <person name="Ohm R.A."/>
            <person name="Pangilinan J."/>
            <person name="Pereira M.F."/>
            <person name="Perotto S."/>
            <person name="Peter M."/>
            <person name="Pfister S."/>
            <person name="Riley R."/>
            <person name="Sitrit Y."/>
            <person name="Stielow J.B."/>
            <person name="Szollosi G."/>
            <person name="Zifcakova L."/>
            <person name="Stursova M."/>
            <person name="Spatafora J.W."/>
            <person name="Tedersoo L."/>
            <person name="Vaario L.M."/>
            <person name="Yamada A."/>
            <person name="Yan M."/>
            <person name="Wang P."/>
            <person name="Xu J."/>
            <person name="Bruns T."/>
            <person name="Baldrian P."/>
            <person name="Vilgalys R."/>
            <person name="Dunand C."/>
            <person name="Henrissat B."/>
            <person name="Grigoriev I.V."/>
            <person name="Hibbett D."/>
            <person name="Nagy L.G."/>
            <person name="Martin F.M."/>
        </authorList>
    </citation>
    <scope>NUCLEOTIDE SEQUENCE</scope>
    <source>
        <strain evidence="1">P2</strain>
    </source>
</reference>
<protein>
    <submittedName>
        <fullName evidence="1">Acetyl-CoA synthetase-like protein</fullName>
    </submittedName>
</protein>
<evidence type="ECO:0000313" key="2">
    <source>
        <dbReference type="Proteomes" id="UP000886501"/>
    </source>
</evidence>
<accession>A0ACB6YYI4</accession>
<dbReference type="Proteomes" id="UP000886501">
    <property type="component" value="Unassembled WGS sequence"/>
</dbReference>
<organism evidence="1 2">
    <name type="scientific">Thelephora ganbajun</name>
    <name type="common">Ganba fungus</name>
    <dbReference type="NCBI Taxonomy" id="370292"/>
    <lineage>
        <taxon>Eukaryota</taxon>
        <taxon>Fungi</taxon>
        <taxon>Dikarya</taxon>
        <taxon>Basidiomycota</taxon>
        <taxon>Agaricomycotina</taxon>
        <taxon>Agaricomycetes</taxon>
        <taxon>Thelephorales</taxon>
        <taxon>Thelephoraceae</taxon>
        <taxon>Thelephora</taxon>
    </lineage>
</organism>
<evidence type="ECO:0000313" key="1">
    <source>
        <dbReference type="EMBL" id="KAF9642258.1"/>
    </source>
</evidence>
<gene>
    <name evidence="1" type="ORF">BDM02DRAFT_3105897</name>
</gene>